<reference evidence="4 5" key="1">
    <citation type="submission" date="2018-03" db="EMBL/GenBank/DDBJ databases">
        <title>Genomic Encyclopedia of Archaeal and Bacterial Type Strains, Phase II (KMG-II): from individual species to whole genera.</title>
        <authorList>
            <person name="Goeker M."/>
        </authorList>
    </citation>
    <scope>NUCLEOTIDE SEQUENCE [LARGE SCALE GENOMIC DNA]</scope>
    <source>
        <strain evidence="4 5">DSM 43146</strain>
    </source>
</reference>
<protein>
    <submittedName>
        <fullName evidence="4">TP901 family phage tail tape measure protein</fullName>
    </submittedName>
</protein>
<dbReference type="NCBIfam" id="TIGR01760">
    <property type="entry name" value="tape_meas_TP901"/>
    <property type="match status" value="1"/>
</dbReference>
<keyword evidence="5" id="KW-1185">Reference proteome</keyword>
<dbReference type="Proteomes" id="UP000239415">
    <property type="component" value="Unassembled WGS sequence"/>
</dbReference>
<dbReference type="PANTHER" id="PTHR37813">
    <property type="entry name" value="FELS-2 PROPHAGE PROTEIN"/>
    <property type="match status" value="1"/>
</dbReference>
<gene>
    <name evidence="4" type="ORF">CLV67_103428</name>
</gene>
<sequence>MALRTVGVRLTAEVSDYQRKMREAGRATADFRGEMDKAAKGGQLDAVADGAAVAGVALLGMAGATVKLSMDYEKAMSAVGAATRASAAEMEQLRQATLDAGRDTQYSATKAAQATTELAKAGVATSDILGGGLDGALDLAAAGQLDVAEAAETAASAMTQFKLKGADIPHIADLLAAAAGKAQGTVHDMGEALNQAGLVAAQTGLTIEETTGGLAAFASAGLTGSDAGTSFKQMLLMLQAPSGKTKDLMEELGISAYDAQGQFVGLSALAQQLKDKMSKLTPEVRANAMAQIFGADAVRGASILYEQGGAGIDSWIGKVNDAGFASETAAKLTDNLAGDLERLKGSLETLAIEAGGGANSGLRVIAKSAEALVDEIGQLPPVVSGGMTILAALGGVLALGAAGWVKMRRANADALEELRGTGPGGERAARGLEATTKWAGRATAAFVAFEIAQAGISAFQSDLNPQIEALAKGLADYSGTGKLAGETSRVLGDDLKDLQGTFQIMARDTTKDAWARGLQGGLESIIPGLDGTNTSLARTKERVTSVDQALAQLVSGGKASEAKAAFDRLAQTLAVNGVSMEDFKKQFPQYAAAVEVAGKQTVKTADSLDDYVVAAEQAKDQTEALNKQFEELFNQQMSADRAVLKLKESTVTLTAELKTGARTLSLNSEEGRKNRTAVLDQLEAIEDLRQARIDEGETLDVANGKYARDVENLKKTMRQAGFTKKEIDRLVGSYEEIPDKVNTKVSSSGVAVTEAQLQRLSVYQQALKKGTIPKGFHGPIKGEDGRWYAEGGWTGPGSKWDPAGVVHADEFVIKKASRQKIEAAHPGLLDEMNATGQAPGYASGGRVATWPFPATSAMTRIPSRAEVAKAVTPDFGSWPSGPGAQRGDSGVWRNIVALIKATGPLSGEFGNSYRPGDPLWHGSGRAVDWMGYNQDALASFLAAKRPLELIHRTRNRDYAYTRGVNKGSFNASLMEAHRNHIHIAMKDGGVIQEPVFGVGASGNTYSFGENWQPERVTPMHGGGAGGGTSVTIVLENHGVIGSPAEVDNWLSGAVDNLKRRGRI</sequence>
<dbReference type="InterPro" id="IPR010090">
    <property type="entry name" value="Phage_tape_meas"/>
</dbReference>
<evidence type="ECO:0000313" key="5">
    <source>
        <dbReference type="Proteomes" id="UP000239415"/>
    </source>
</evidence>
<evidence type="ECO:0000256" key="1">
    <source>
        <dbReference type="ARBA" id="ARBA00022612"/>
    </source>
</evidence>
<dbReference type="RefSeq" id="WP_106316845.1">
    <property type="nucleotide sequence ID" value="NZ_BOMO01000042.1"/>
</dbReference>
<name>A0A2T0KJG9_9ACTN</name>
<dbReference type="PANTHER" id="PTHR37813:SF1">
    <property type="entry name" value="FELS-2 PROPHAGE PROTEIN"/>
    <property type="match status" value="1"/>
</dbReference>
<organism evidence="4 5">
    <name type="scientific">Actinoplanes italicus</name>
    <dbReference type="NCBI Taxonomy" id="113567"/>
    <lineage>
        <taxon>Bacteria</taxon>
        <taxon>Bacillati</taxon>
        <taxon>Actinomycetota</taxon>
        <taxon>Actinomycetes</taxon>
        <taxon>Micromonosporales</taxon>
        <taxon>Micromonosporaceae</taxon>
        <taxon>Actinoplanes</taxon>
    </lineage>
</organism>
<feature type="domain" description="Phage tail tape measure protein" evidence="3">
    <location>
        <begin position="95"/>
        <end position="294"/>
    </location>
</feature>
<dbReference type="OrthoDB" id="2183194at2"/>
<keyword evidence="2" id="KW-0175">Coiled coil</keyword>
<dbReference type="Pfam" id="PF10145">
    <property type="entry name" value="PhageMin_Tail"/>
    <property type="match status" value="1"/>
</dbReference>
<comment type="caution">
    <text evidence="4">The sequence shown here is derived from an EMBL/GenBank/DDBJ whole genome shotgun (WGS) entry which is preliminary data.</text>
</comment>
<keyword evidence="1" id="KW-1188">Viral release from host cell</keyword>
<evidence type="ECO:0000313" key="4">
    <source>
        <dbReference type="EMBL" id="PRX23679.1"/>
    </source>
</evidence>
<proteinExistence type="predicted"/>
<dbReference type="AlphaFoldDB" id="A0A2T0KJG9"/>
<feature type="coiled-coil region" evidence="2">
    <location>
        <begin position="608"/>
        <end position="635"/>
    </location>
</feature>
<evidence type="ECO:0000256" key="2">
    <source>
        <dbReference type="SAM" id="Coils"/>
    </source>
</evidence>
<dbReference type="EMBL" id="PVMZ01000003">
    <property type="protein sequence ID" value="PRX23679.1"/>
    <property type="molecule type" value="Genomic_DNA"/>
</dbReference>
<evidence type="ECO:0000259" key="3">
    <source>
        <dbReference type="Pfam" id="PF10145"/>
    </source>
</evidence>
<accession>A0A2T0KJG9</accession>